<name>A0A552U8F2_9SPHN</name>
<dbReference type="RefSeq" id="WP_144237703.1">
    <property type="nucleotide sequence ID" value="NZ_VJWA01000002.1"/>
</dbReference>
<comment type="caution">
    <text evidence="1">The sequence shown here is derived from an EMBL/GenBank/DDBJ whole genome shotgun (WGS) entry which is preliminary data.</text>
</comment>
<organism evidence="1 2">
    <name type="scientific">Glacieibacterium frigidum</name>
    <dbReference type="NCBI Taxonomy" id="2593303"/>
    <lineage>
        <taxon>Bacteria</taxon>
        <taxon>Pseudomonadati</taxon>
        <taxon>Pseudomonadota</taxon>
        <taxon>Alphaproteobacteria</taxon>
        <taxon>Sphingomonadales</taxon>
        <taxon>Sphingosinicellaceae</taxon>
        <taxon>Glacieibacterium</taxon>
    </lineage>
</organism>
<reference evidence="1 2" key="1">
    <citation type="submission" date="2019-07" db="EMBL/GenBank/DDBJ databases">
        <title>Novel species isolated from glacier.</title>
        <authorList>
            <person name="Liu Q."/>
            <person name="Xin Y.-H."/>
        </authorList>
    </citation>
    <scope>NUCLEOTIDE SEQUENCE [LARGE SCALE GENOMIC DNA]</scope>
    <source>
        <strain evidence="1 2">LB1R16</strain>
    </source>
</reference>
<dbReference type="OrthoDB" id="856045at2"/>
<accession>A0A552U8F2</accession>
<dbReference type="EMBL" id="VJWA01000002">
    <property type="protein sequence ID" value="TRW14498.1"/>
    <property type="molecule type" value="Genomic_DNA"/>
</dbReference>
<dbReference type="AlphaFoldDB" id="A0A552U8F2"/>
<evidence type="ECO:0008006" key="3">
    <source>
        <dbReference type="Google" id="ProtNLM"/>
    </source>
</evidence>
<evidence type="ECO:0000313" key="1">
    <source>
        <dbReference type="EMBL" id="TRW14498.1"/>
    </source>
</evidence>
<keyword evidence="2" id="KW-1185">Reference proteome</keyword>
<dbReference type="Proteomes" id="UP000317894">
    <property type="component" value="Unassembled WGS sequence"/>
</dbReference>
<evidence type="ECO:0000313" key="2">
    <source>
        <dbReference type="Proteomes" id="UP000317894"/>
    </source>
</evidence>
<sequence>MVSAIPGTIADRVSLSRRYVRSTDVVRDLGDPAALDGYVVTASARSALVRLAEGLSPTSTQRAFRITGPYGSGKSSFALLLCRLASGDESAAAIAATAGLAPTAKLPRHAVIAMSGRRTSFSSDLLAAVREHATDLGLGDIAAQAAQAGGDADPGLRARSAVDMLDQLAQATLSVDGRRTLLLVDEMGRYVEHAAANPRSEDPSVFQQLAERAGGGGGPPLAVVGVLHHRLAEYVAAMGGVVEAEWTRSADRYEEIAFGDSLEQTLHLVAGALDAGSGHTRAVVEASRRAYADAFDHGALGGDPADVRCAAADLFPLHPATLAALTVAARRLGQNERSIFGFLQTLEPRGFQRFARETPYGPDGWYRLPRLFDYLADQGAIRFGSADRERRWQLGLDAVAQLEPGSEEAAVMRCVVLMATLEPIQSLRATPASLAWCLGVPEDVTAAALEDLVKQGMLYRRPQSGDFSLWSRSSVDLDHWLDEARVRVPSTDRLDQALATLPSVRPLVAHAHYQRQGTLRAFAVTLRSAADDTPIAIPPGHDGVVTVLALHPQDDIAQVRELALRLSRDAGPRALLHIHAVAPGDLEWANRLCRWRWVEEHCAELRVDELARAEVAARIAQAESGMAEAFAAISEPEGHDWLRNGVVVAVDGRAALSRLISEICDDDFDLAPVLRNELVNRSKLSTAIASARMRLLERMLQHQAEPMLGLTGAPPERTIHLSMFAASGMHREVSPGVWAFAPPVPGHELRWRPVWDRLGKILESGTPVAFDTVAGLLAEAPWGLRAGPSLLLITAFMLHHRREIALMERNSFVPELTPAHFMRLAKNPGNFALRSIGGGDERIEVLERLAEGLAFPPGVPRPTAEVKSIVEALYRWFARLPENARISERVSPPAKRVRTALAKARDPLDTLFDQLPRACGAVDANGRIDPVAYVECLSATLEELSDVDPTRRRLAAASLASAFGQRDAAAVRTRMEIEFGTLRTDLTDYPLRQFVDRALAGEVADGRWLDGIAGLIAGRRIENWDDGSLDIFSFKAREMAGRLSRWLFLKERAAKRRTQMISLHMVETSGDERALVVETGRVDPKQADRVRRSLAGVDDPAGVLAELLGELIDEREAKVKA</sequence>
<proteinExistence type="predicted"/>
<protein>
    <recommendedName>
        <fullName evidence="3">ATP-binding protein</fullName>
    </recommendedName>
</protein>
<gene>
    <name evidence="1" type="ORF">FMM06_12390</name>
</gene>